<dbReference type="InterPro" id="IPR029028">
    <property type="entry name" value="Alpha/beta_knot_MTases"/>
</dbReference>
<dbReference type="SUPFAM" id="SSF75217">
    <property type="entry name" value="alpha/beta knot"/>
    <property type="match status" value="1"/>
</dbReference>
<evidence type="ECO:0000256" key="4">
    <source>
        <dbReference type="ARBA" id="ARBA00022884"/>
    </source>
</evidence>
<dbReference type="PANTHER" id="PTHR12636:SF13">
    <property type="entry name" value="RIBOSOMAL RNA SMALL SUBUNIT METHYLTRANSFERASE NEP1-LIKE"/>
    <property type="match status" value="1"/>
</dbReference>
<dbReference type="Pfam" id="PF03587">
    <property type="entry name" value="EMG1"/>
    <property type="match status" value="1"/>
</dbReference>
<comment type="caution">
    <text evidence="6">The sequence shown here is derived from an EMBL/GenBank/DDBJ whole genome shotgun (WGS) entry which is preliminary data.</text>
</comment>
<dbReference type="GO" id="GO:0070475">
    <property type="term" value="P:rRNA base methylation"/>
    <property type="evidence" value="ECO:0007669"/>
    <property type="project" value="InterPro"/>
</dbReference>
<feature type="compositionally biased region" description="Acidic residues" evidence="5">
    <location>
        <begin position="34"/>
        <end position="46"/>
    </location>
</feature>
<organism evidence="6 7">
    <name type="scientific">Coptis chinensis</name>
    <dbReference type="NCBI Taxonomy" id="261450"/>
    <lineage>
        <taxon>Eukaryota</taxon>
        <taxon>Viridiplantae</taxon>
        <taxon>Streptophyta</taxon>
        <taxon>Embryophyta</taxon>
        <taxon>Tracheophyta</taxon>
        <taxon>Spermatophyta</taxon>
        <taxon>Magnoliopsida</taxon>
        <taxon>Ranunculales</taxon>
        <taxon>Ranunculaceae</taxon>
        <taxon>Coptidoideae</taxon>
        <taxon>Coptis</taxon>
    </lineage>
</organism>
<dbReference type="GO" id="GO:0070037">
    <property type="term" value="F:rRNA (pseudouridine) methyltransferase activity"/>
    <property type="evidence" value="ECO:0007669"/>
    <property type="project" value="InterPro"/>
</dbReference>
<keyword evidence="7" id="KW-1185">Reference proteome</keyword>
<name>A0A835HIG6_9MAGN</name>
<proteinExistence type="inferred from homology"/>
<evidence type="ECO:0000313" key="7">
    <source>
        <dbReference type="Proteomes" id="UP000631114"/>
    </source>
</evidence>
<evidence type="ECO:0000256" key="1">
    <source>
        <dbReference type="ARBA" id="ARBA00008115"/>
    </source>
</evidence>
<keyword evidence="4" id="KW-0694">RNA-binding</keyword>
<dbReference type="InterPro" id="IPR029026">
    <property type="entry name" value="tRNA_m1G_MTases_N"/>
</dbReference>
<dbReference type="AlphaFoldDB" id="A0A835HIG6"/>
<dbReference type="CDD" id="cd18088">
    <property type="entry name" value="Nep1-like"/>
    <property type="match status" value="1"/>
</dbReference>
<sequence>MPKHRKRIKENESVRDGKRRRKINVDTRTPTITEEQEENLTEEEPLGEQHEAISVATHTQDVKKAHVTFILENASLKKGVVGKSTKILNSDEHANFLLKQKKNLDDFRPDILHRALLGIFDSPLSKLGMVEAVYVKIDNGVLFEVKPHVRIPRTIKRFYGLMLELLQKSRITTNDTHETLLRVIEQPVTRHLPAKSQIIGLSYGLKKQVNLKDYIAAVRDDVNLVFVVSGSFKKI</sequence>
<evidence type="ECO:0000256" key="3">
    <source>
        <dbReference type="ARBA" id="ARBA00022730"/>
    </source>
</evidence>
<dbReference type="GO" id="GO:0032040">
    <property type="term" value="C:small-subunit processome"/>
    <property type="evidence" value="ECO:0007669"/>
    <property type="project" value="TreeGrafter"/>
</dbReference>
<keyword evidence="3" id="KW-0699">rRNA-binding</keyword>
<dbReference type="GO" id="GO:0019843">
    <property type="term" value="F:rRNA binding"/>
    <property type="evidence" value="ECO:0007669"/>
    <property type="project" value="UniProtKB-KW"/>
</dbReference>
<evidence type="ECO:0000256" key="5">
    <source>
        <dbReference type="SAM" id="MobiDB-lite"/>
    </source>
</evidence>
<reference evidence="6 7" key="1">
    <citation type="submission" date="2020-10" db="EMBL/GenBank/DDBJ databases">
        <title>The Coptis chinensis genome and diversification of protoberbering-type alkaloids.</title>
        <authorList>
            <person name="Wang B."/>
            <person name="Shu S."/>
            <person name="Song C."/>
            <person name="Liu Y."/>
        </authorList>
    </citation>
    <scope>NUCLEOTIDE SEQUENCE [LARGE SCALE GENOMIC DNA]</scope>
    <source>
        <strain evidence="6">HL-2020</strain>
        <tissue evidence="6">Leaf</tissue>
    </source>
</reference>
<comment type="similarity">
    <text evidence="1">Belongs to the class IV-like SAM-binding methyltransferase superfamily. RNA methyltransferase NEP1 family.</text>
</comment>
<keyword evidence="2" id="KW-0690">Ribosome biogenesis</keyword>
<evidence type="ECO:0000256" key="2">
    <source>
        <dbReference type="ARBA" id="ARBA00022517"/>
    </source>
</evidence>
<dbReference type="PANTHER" id="PTHR12636">
    <property type="entry name" value="NEP1/MRA1"/>
    <property type="match status" value="1"/>
</dbReference>
<dbReference type="EMBL" id="JADFTS010000006">
    <property type="protein sequence ID" value="KAF9599895.1"/>
    <property type="molecule type" value="Genomic_DNA"/>
</dbReference>
<gene>
    <name evidence="6" type="ORF">IFM89_001841</name>
</gene>
<evidence type="ECO:0000313" key="6">
    <source>
        <dbReference type="EMBL" id="KAF9599895.1"/>
    </source>
</evidence>
<dbReference type="OrthoDB" id="269804at2759"/>
<accession>A0A835HIG6</accession>
<feature type="region of interest" description="Disordered" evidence="5">
    <location>
        <begin position="1"/>
        <end position="46"/>
    </location>
</feature>
<evidence type="ECO:0008006" key="8">
    <source>
        <dbReference type="Google" id="ProtNLM"/>
    </source>
</evidence>
<dbReference type="Proteomes" id="UP000631114">
    <property type="component" value="Unassembled WGS sequence"/>
</dbReference>
<protein>
    <recommendedName>
        <fullName evidence="8">Ribosomal RNA small subunit methyltransferase NEP1</fullName>
    </recommendedName>
</protein>
<dbReference type="Gene3D" id="3.40.1280.10">
    <property type="match status" value="1"/>
</dbReference>
<dbReference type="InterPro" id="IPR005304">
    <property type="entry name" value="Rbsml_bgen_MeTrfase_EMG1/NEP1"/>
</dbReference>